<evidence type="ECO:0000256" key="8">
    <source>
        <dbReference type="ARBA" id="ARBA00031512"/>
    </source>
</evidence>
<dbReference type="PANTHER" id="PTHR12147:SF58">
    <property type="entry name" value="VACUOLAR MEMBRANE PROTEASE"/>
    <property type="match status" value="1"/>
</dbReference>
<reference evidence="11 12" key="1">
    <citation type="submission" date="2018-10" db="EMBL/GenBank/DDBJ databases">
        <title>Genomic Encyclopedia of Archaeal and Bacterial Type Strains, Phase II (KMG-II): from individual species to whole genera.</title>
        <authorList>
            <person name="Goeker M."/>
        </authorList>
    </citation>
    <scope>NUCLEOTIDE SEQUENCE [LARGE SCALE GENOMIC DNA]</scope>
    <source>
        <strain evidence="11 12">DSM 29537</strain>
    </source>
</reference>
<organism evidence="11 12">
    <name type="scientific">Flavobacterium endophyticum</name>
    <dbReference type="NCBI Taxonomy" id="1540163"/>
    <lineage>
        <taxon>Bacteria</taxon>
        <taxon>Pseudomonadati</taxon>
        <taxon>Bacteroidota</taxon>
        <taxon>Flavobacteriia</taxon>
        <taxon>Flavobacteriales</taxon>
        <taxon>Flavobacteriaceae</taxon>
        <taxon>Flavobacterium</taxon>
    </lineage>
</organism>
<accession>A0A495MM87</accession>
<dbReference type="InterPro" id="IPR007484">
    <property type="entry name" value="Peptidase_M28"/>
</dbReference>
<feature type="transmembrane region" description="Helical" evidence="9">
    <location>
        <begin position="362"/>
        <end position="384"/>
    </location>
</feature>
<dbReference type="EMBL" id="RBLC01000001">
    <property type="protein sequence ID" value="RKS26495.1"/>
    <property type="molecule type" value="Genomic_DNA"/>
</dbReference>
<feature type="transmembrane region" description="Helical" evidence="9">
    <location>
        <begin position="481"/>
        <end position="503"/>
    </location>
</feature>
<proteinExistence type="inferred from homology"/>
<dbReference type="GO" id="GO:0008235">
    <property type="term" value="F:metalloexopeptidase activity"/>
    <property type="evidence" value="ECO:0007669"/>
    <property type="project" value="InterPro"/>
</dbReference>
<comment type="similarity">
    <text evidence="3">Belongs to the peptidase M28 family.</text>
</comment>
<feature type="transmembrane region" description="Helical" evidence="9">
    <location>
        <begin position="509"/>
        <end position="528"/>
    </location>
</feature>
<evidence type="ECO:0000256" key="6">
    <source>
        <dbReference type="ARBA" id="ARBA00022989"/>
    </source>
</evidence>
<keyword evidence="12" id="KW-1185">Reference proteome</keyword>
<comment type="caution">
    <text evidence="11">The sequence shown here is derived from an EMBL/GenBank/DDBJ whole genome shotgun (WGS) entry which is preliminary data.</text>
</comment>
<evidence type="ECO:0000256" key="1">
    <source>
        <dbReference type="ARBA" id="ARBA00003273"/>
    </source>
</evidence>
<evidence type="ECO:0000313" key="11">
    <source>
        <dbReference type="EMBL" id="RKS26495.1"/>
    </source>
</evidence>
<evidence type="ECO:0000256" key="7">
    <source>
        <dbReference type="ARBA" id="ARBA00023180"/>
    </source>
</evidence>
<evidence type="ECO:0000256" key="2">
    <source>
        <dbReference type="ARBA" id="ARBA00004128"/>
    </source>
</evidence>
<sequence>MKKRYSSLISALLVAGIIYGIFFAMMPQTVAKEEVPLTEFSTKRALEQVASISKLPHYVGSENHKTVASLLEKELQKLGLETTTQEGYTLTEWGNLAKSKNILARIKGSNSSKALMLLSHYDSAPHSSSLGAGDDASGIATILESVRAFLANKTANKNDIIILFSDAEELGLNGAALFVTEHPWAKEVGLVLNLEARGSAGPSYMLMETNEGNASMVREFTKANPSYPVSNSLMYSIYKMLPNDTDLTVFREEGKIQGFNFAFIDDHFNYHTQQDDIQHLSQTTLAHQGTYIMPLLNYFANADLKTLSSTEDYVYFNTPFYFVSYPFSWNYILVIIAGALFIFLVFIGIGKRTLSIKEIGRGFVPFFASLLVSGAAAFLGWKIINEFYPQYKDILHGFTYNGHYYIGFFVFISLAISFGFYKKYYFENQAMNFSIAPLFIWILINIALAVYLPGAGFFIIPVFCSLIMLAYFVITQKKSWILNLILSIPAFIIFVPFITTFPIGLGLKLLGASAALTVLVFTLLMPVFGYYPKKGIWAMAMVTIAIGFFIKAHLESGYEPGKAKQNSLLYVYDSDTNKALWVTYDQNLDSWTKGYLGEKPSDAKQLEPYNLFSKYNSKFTYSHTAPAKDLDGPTIRFLRDTVIGTQRHLKIQISPNRKVNRYDIFAHENLTFHNLRTNGVKHINQEGSAFKRKGRKILSYYVTDNEPLELQFSVASKAVLDMELMESSFDLLSNKMFSIAKREDWMMPTPFVLNDAVVIKQKIKPNFKQEIVPAQILDSIQQQPATLEINAGN</sequence>
<feature type="transmembrane region" description="Helical" evidence="9">
    <location>
        <begin position="457"/>
        <end position="474"/>
    </location>
</feature>
<protein>
    <recommendedName>
        <fullName evidence="4">Vacuolar membrane protease</fullName>
    </recommendedName>
    <alternativeName>
        <fullName evidence="8">FXNA-related family protease 1</fullName>
    </alternativeName>
</protein>
<evidence type="ECO:0000256" key="5">
    <source>
        <dbReference type="ARBA" id="ARBA00022554"/>
    </source>
</evidence>
<evidence type="ECO:0000259" key="10">
    <source>
        <dbReference type="Pfam" id="PF04389"/>
    </source>
</evidence>
<keyword evidence="7" id="KW-0325">Glycoprotein</keyword>
<dbReference type="GO" id="GO:0005774">
    <property type="term" value="C:vacuolar membrane"/>
    <property type="evidence" value="ECO:0007669"/>
    <property type="project" value="UniProtKB-SubCell"/>
</dbReference>
<comment type="subcellular location">
    <subcellularLocation>
        <location evidence="2">Vacuole membrane</location>
        <topology evidence="2">Multi-pass membrane protein</topology>
    </subcellularLocation>
</comment>
<dbReference type="RefSeq" id="WP_245982485.1">
    <property type="nucleotide sequence ID" value="NZ_RBLC01000001.1"/>
</dbReference>
<evidence type="ECO:0000256" key="4">
    <source>
        <dbReference type="ARBA" id="ARBA00017435"/>
    </source>
</evidence>
<evidence type="ECO:0000256" key="3">
    <source>
        <dbReference type="ARBA" id="ARBA00010918"/>
    </source>
</evidence>
<evidence type="ECO:0000256" key="9">
    <source>
        <dbReference type="SAM" id="Phobius"/>
    </source>
</evidence>
<name>A0A495MM87_9FLAO</name>
<dbReference type="Gene3D" id="3.40.630.10">
    <property type="entry name" value="Zn peptidases"/>
    <property type="match status" value="1"/>
</dbReference>
<feature type="transmembrane region" description="Helical" evidence="9">
    <location>
        <begin position="433"/>
        <end position="451"/>
    </location>
</feature>
<keyword evidence="6 9" id="KW-1133">Transmembrane helix</keyword>
<dbReference type="Proteomes" id="UP000277579">
    <property type="component" value="Unassembled WGS sequence"/>
</dbReference>
<dbReference type="PANTHER" id="PTHR12147">
    <property type="entry name" value="METALLOPEPTIDASE M28 FAMILY MEMBER"/>
    <property type="match status" value="1"/>
</dbReference>
<keyword evidence="5" id="KW-0926">Vacuole</keyword>
<feature type="transmembrane region" description="Helical" evidence="9">
    <location>
        <begin position="404"/>
        <end position="421"/>
    </location>
</feature>
<evidence type="ECO:0000313" key="12">
    <source>
        <dbReference type="Proteomes" id="UP000277579"/>
    </source>
</evidence>
<feature type="domain" description="Peptidase M28" evidence="10">
    <location>
        <begin position="101"/>
        <end position="292"/>
    </location>
</feature>
<dbReference type="AlphaFoldDB" id="A0A495MM87"/>
<dbReference type="Pfam" id="PF04389">
    <property type="entry name" value="Peptidase_M28"/>
    <property type="match status" value="1"/>
</dbReference>
<gene>
    <name evidence="11" type="ORF">CLV94_1553</name>
</gene>
<dbReference type="SUPFAM" id="SSF53187">
    <property type="entry name" value="Zn-dependent exopeptidases"/>
    <property type="match status" value="1"/>
</dbReference>
<keyword evidence="9" id="KW-0472">Membrane</keyword>
<feature type="transmembrane region" description="Helical" evidence="9">
    <location>
        <begin position="329"/>
        <end position="350"/>
    </location>
</feature>
<dbReference type="InterPro" id="IPR045175">
    <property type="entry name" value="M28_fam"/>
</dbReference>
<comment type="function">
    <text evidence="1">May be involved in vacuolar sorting and osmoregulation.</text>
</comment>
<dbReference type="GO" id="GO:0006508">
    <property type="term" value="P:proteolysis"/>
    <property type="evidence" value="ECO:0007669"/>
    <property type="project" value="InterPro"/>
</dbReference>
<keyword evidence="9" id="KW-0812">Transmembrane</keyword>